<dbReference type="EMBL" id="AKHW03000533">
    <property type="protein sequence ID" value="KYO45787.1"/>
    <property type="molecule type" value="Genomic_DNA"/>
</dbReference>
<dbReference type="Pfam" id="PF02267">
    <property type="entry name" value="Rib_hydrolayse"/>
    <property type="match status" value="1"/>
</dbReference>
<dbReference type="SUPFAM" id="SSF52309">
    <property type="entry name" value="N-(deoxy)ribosyltransferase-like"/>
    <property type="match status" value="1"/>
</dbReference>
<protein>
    <recommendedName>
        <fullName evidence="2">ADP-ribosyl cyclase/cyclic ADP-ribose hydrolase</fullName>
        <ecNumber evidence="2">3.2.2.6</ecNumber>
    </recommendedName>
</protein>
<evidence type="ECO:0000256" key="5">
    <source>
        <dbReference type="ARBA" id="ARBA00023027"/>
    </source>
</evidence>
<evidence type="ECO:0000256" key="3">
    <source>
        <dbReference type="ARBA" id="ARBA00022679"/>
    </source>
</evidence>
<accession>A0A151P9L0</accession>
<dbReference type="InterPro" id="IPR003193">
    <property type="entry name" value="ADP-ribosyl_cyclase"/>
</dbReference>
<dbReference type="AlphaFoldDB" id="A0A151P9L0"/>
<dbReference type="Proteomes" id="UP000050525">
    <property type="component" value="Unassembled WGS sequence"/>
</dbReference>
<dbReference type="PANTHER" id="PTHR10912">
    <property type="entry name" value="ADP-RIBOSYL CYCLASE"/>
    <property type="match status" value="1"/>
</dbReference>
<dbReference type="EC" id="3.2.2.6" evidence="2"/>
<dbReference type="PANTHER" id="PTHR10912:SF4">
    <property type="entry name" value="ADP-RIBOSYL CYCLASE_CYCLIC ADP-RIBOSE HYDROLASE 2"/>
    <property type="match status" value="1"/>
</dbReference>
<reference evidence="7 8" key="1">
    <citation type="journal article" date="2012" name="Genome Biol.">
        <title>Sequencing three crocodilian genomes to illuminate the evolution of archosaurs and amniotes.</title>
        <authorList>
            <person name="St John J.A."/>
            <person name="Braun E.L."/>
            <person name="Isberg S.R."/>
            <person name="Miles L.G."/>
            <person name="Chong A.Y."/>
            <person name="Gongora J."/>
            <person name="Dalzell P."/>
            <person name="Moran C."/>
            <person name="Bed'hom B."/>
            <person name="Abzhanov A."/>
            <person name="Burgess S.C."/>
            <person name="Cooksey A.M."/>
            <person name="Castoe T.A."/>
            <person name="Crawford N.G."/>
            <person name="Densmore L.D."/>
            <person name="Drew J.C."/>
            <person name="Edwards S.V."/>
            <person name="Faircloth B.C."/>
            <person name="Fujita M.K."/>
            <person name="Greenwold M.J."/>
            <person name="Hoffmann F.G."/>
            <person name="Howard J.M."/>
            <person name="Iguchi T."/>
            <person name="Janes D.E."/>
            <person name="Khan S.Y."/>
            <person name="Kohno S."/>
            <person name="de Koning A.J."/>
            <person name="Lance S.L."/>
            <person name="McCarthy F.M."/>
            <person name="McCormack J.E."/>
            <person name="Merchant M.E."/>
            <person name="Peterson D.G."/>
            <person name="Pollock D.D."/>
            <person name="Pourmand N."/>
            <person name="Raney B.J."/>
            <person name="Roessler K.A."/>
            <person name="Sanford J.R."/>
            <person name="Sawyer R.H."/>
            <person name="Schmidt C.J."/>
            <person name="Triplett E.W."/>
            <person name="Tuberville T.D."/>
            <person name="Venegas-Anaya M."/>
            <person name="Howard J.T."/>
            <person name="Jarvis E.D."/>
            <person name="Guillette L.J.Jr."/>
            <person name="Glenn T.C."/>
            <person name="Green R.E."/>
            <person name="Ray D.A."/>
        </authorList>
    </citation>
    <scope>NUCLEOTIDE SEQUENCE [LARGE SCALE GENOMIC DNA]</scope>
    <source>
        <strain evidence="7">KSC_2009_1</strain>
    </source>
</reference>
<gene>
    <name evidence="7" type="primary">BST1-1</name>
    <name evidence="7" type="ORF">Y1Q_0021435</name>
</gene>
<keyword evidence="3" id="KW-0808">Transferase</keyword>
<keyword evidence="8" id="KW-1185">Reference proteome</keyword>
<keyword evidence="5" id="KW-0520">NAD</keyword>
<dbReference type="Gene3D" id="3.40.50.720">
    <property type="entry name" value="NAD(P)-binding Rossmann-like Domain"/>
    <property type="match status" value="1"/>
</dbReference>
<proteinExistence type="inferred from homology"/>
<dbReference type="GO" id="GO:0005886">
    <property type="term" value="C:plasma membrane"/>
    <property type="evidence" value="ECO:0007669"/>
    <property type="project" value="TreeGrafter"/>
</dbReference>
<keyword evidence="6" id="KW-1015">Disulfide bond</keyword>
<evidence type="ECO:0000256" key="6">
    <source>
        <dbReference type="ARBA" id="ARBA00023157"/>
    </source>
</evidence>
<organism evidence="7 8">
    <name type="scientific">Alligator mississippiensis</name>
    <name type="common">American alligator</name>
    <dbReference type="NCBI Taxonomy" id="8496"/>
    <lineage>
        <taxon>Eukaryota</taxon>
        <taxon>Metazoa</taxon>
        <taxon>Chordata</taxon>
        <taxon>Craniata</taxon>
        <taxon>Vertebrata</taxon>
        <taxon>Euteleostomi</taxon>
        <taxon>Archelosauria</taxon>
        <taxon>Archosauria</taxon>
        <taxon>Crocodylia</taxon>
        <taxon>Alligatoridae</taxon>
        <taxon>Alligatorinae</taxon>
        <taxon>Alligator</taxon>
    </lineage>
</organism>
<dbReference type="GO" id="GO:0016849">
    <property type="term" value="F:phosphorus-oxygen lyase activity"/>
    <property type="evidence" value="ECO:0007669"/>
    <property type="project" value="TreeGrafter"/>
</dbReference>
<evidence type="ECO:0000313" key="7">
    <source>
        <dbReference type="EMBL" id="KYO45787.1"/>
    </source>
</evidence>
<dbReference type="GO" id="GO:0016740">
    <property type="term" value="F:transferase activity"/>
    <property type="evidence" value="ECO:0007669"/>
    <property type="project" value="UniProtKB-KW"/>
</dbReference>
<dbReference type="GO" id="GO:0061809">
    <property type="term" value="F:NAD+ nucleosidase activity, cyclic ADP-ribose generating"/>
    <property type="evidence" value="ECO:0007669"/>
    <property type="project" value="UniProtKB-EC"/>
</dbReference>
<evidence type="ECO:0000256" key="2">
    <source>
        <dbReference type="ARBA" id="ARBA00011982"/>
    </source>
</evidence>
<comment type="caution">
    <text evidence="7">The sequence shown here is derived from an EMBL/GenBank/DDBJ whole genome shotgun (WGS) entry which is preliminary data.</text>
</comment>
<evidence type="ECO:0000256" key="1">
    <source>
        <dbReference type="ARBA" id="ARBA00005406"/>
    </source>
</evidence>
<comment type="similarity">
    <text evidence="1">Belongs to the ADP-ribosyl cyclase family.</text>
</comment>
<name>A0A151P9L0_ALLMI</name>
<sequence>MDRTSCFRARNTPKWRTCRGSGRVFGGKVLLFSKDFSGVDGKKWKGEGTTPNLDSIIIGRCYEYIRIVNPAVGEKNCSELLEAFKKAFMNKDPCNILPSDYELFINLSQHSIPPNKSLFWENNQFLVSSYAARTRRYMPLGDTLIGAFGDLLNWCGQANNTEVDDSCPTTEECENNAVESFWRIASINYAKQSSGIIHVMLNGSATGGAYPLKGFFADFEIPNLQKERISQIEIWVMDDIGGPDLDSCGKGSVQTLETQLKEMGYDITCIDNYKSVLFLLCLDHPDHPSCPVVSSALSAQRGCVFSDQGGSWNRLTLISFAAFVLQIHFNLLNQFA</sequence>
<dbReference type="Gene3D" id="1.20.82.10">
    <property type="entry name" value="ADP Ribosyl Cyclase, Chain A, domain 1"/>
    <property type="match status" value="1"/>
</dbReference>
<evidence type="ECO:0000256" key="4">
    <source>
        <dbReference type="ARBA" id="ARBA00022801"/>
    </source>
</evidence>
<dbReference type="GO" id="GO:0030890">
    <property type="term" value="P:positive regulation of B cell proliferation"/>
    <property type="evidence" value="ECO:0007669"/>
    <property type="project" value="TreeGrafter"/>
</dbReference>
<dbReference type="CDD" id="cd04759">
    <property type="entry name" value="Rib_hydrolase"/>
    <property type="match status" value="1"/>
</dbReference>
<keyword evidence="4" id="KW-0378">Hydrolase</keyword>
<evidence type="ECO:0000313" key="8">
    <source>
        <dbReference type="Proteomes" id="UP000050525"/>
    </source>
</evidence>